<dbReference type="GeneID" id="3876395"/>
<name>Q7S651_NEUCR</name>
<dbReference type="EMBL" id="CM002241">
    <property type="protein sequence ID" value="EAA31004.3"/>
    <property type="molecule type" value="Genomic_DNA"/>
</dbReference>
<dbReference type="VEuPathDB" id="FungiDB:NCU04709"/>
<dbReference type="PaxDb" id="5141-EFNCRP00000004503"/>
<gene>
    <name evidence="1" type="ORF">NCU04709</name>
</gene>
<accession>Q7S651</accession>
<protein>
    <submittedName>
        <fullName evidence="1">Uncharacterized protein</fullName>
    </submittedName>
</protein>
<dbReference type="Proteomes" id="UP000001805">
    <property type="component" value="Chromosome 5, Linkage Group VI"/>
</dbReference>
<evidence type="ECO:0000313" key="1">
    <source>
        <dbReference type="EMBL" id="EAA31004.3"/>
    </source>
</evidence>
<sequence>MDLKLVNPGVVATDEVKEEEEREEEDAKEFGGTLWEFAAKETHLNPYSPSPWYHVHSIRSKMASEKCSSWQIGMHHYLVSDRKASSAGPTPIRDGFPVASPITTWAVPVPGIGLLFTDVCVAAGSVAGGGVYSGAGLVRCHV</sequence>
<dbReference type="RefSeq" id="XP_960240.3">
    <property type="nucleotide sequence ID" value="XM_955147.3"/>
</dbReference>
<proteinExistence type="predicted"/>
<dbReference type="KEGG" id="ncr:NCU04709"/>
<organism evidence="1 2">
    <name type="scientific">Neurospora crassa (strain ATCC 24698 / 74-OR23-1A / CBS 708.71 / DSM 1257 / FGSC 987)</name>
    <dbReference type="NCBI Taxonomy" id="367110"/>
    <lineage>
        <taxon>Eukaryota</taxon>
        <taxon>Fungi</taxon>
        <taxon>Dikarya</taxon>
        <taxon>Ascomycota</taxon>
        <taxon>Pezizomycotina</taxon>
        <taxon>Sordariomycetes</taxon>
        <taxon>Sordariomycetidae</taxon>
        <taxon>Sordariales</taxon>
        <taxon>Sordariaceae</taxon>
        <taxon>Neurospora</taxon>
    </lineage>
</organism>
<dbReference type="AlphaFoldDB" id="Q7S651"/>
<evidence type="ECO:0000313" key="2">
    <source>
        <dbReference type="Proteomes" id="UP000001805"/>
    </source>
</evidence>
<keyword evidence="2" id="KW-1185">Reference proteome</keyword>
<dbReference type="HOGENOM" id="CLU_1787327_0_0_1"/>
<reference evidence="1 2" key="1">
    <citation type="journal article" date="2003" name="Nature">
        <title>The genome sequence of the filamentous fungus Neurospora crassa.</title>
        <authorList>
            <person name="Galagan J.E."/>
            <person name="Calvo S.E."/>
            <person name="Borkovich K.A."/>
            <person name="Selker E.U."/>
            <person name="Read N.D."/>
            <person name="Jaffe D."/>
            <person name="FitzHugh W."/>
            <person name="Ma L.J."/>
            <person name="Smirnov S."/>
            <person name="Purcell S."/>
            <person name="Rehman B."/>
            <person name="Elkins T."/>
            <person name="Engels R."/>
            <person name="Wang S."/>
            <person name="Nielsen C.B."/>
            <person name="Butler J."/>
            <person name="Endrizzi M."/>
            <person name="Qui D."/>
            <person name="Ianakiev P."/>
            <person name="Bell-Pedersen D."/>
            <person name="Nelson M.A."/>
            <person name="Werner-Washburne M."/>
            <person name="Selitrennikoff C.P."/>
            <person name="Kinsey J.A."/>
            <person name="Braun E.L."/>
            <person name="Zelter A."/>
            <person name="Schulte U."/>
            <person name="Kothe G.O."/>
            <person name="Jedd G."/>
            <person name="Mewes W."/>
            <person name="Staben C."/>
            <person name="Marcotte E."/>
            <person name="Greenberg D."/>
            <person name="Roy A."/>
            <person name="Foley K."/>
            <person name="Naylor J."/>
            <person name="Stange-Thomann N."/>
            <person name="Barrett R."/>
            <person name="Gnerre S."/>
            <person name="Kamal M."/>
            <person name="Kamvysselis M."/>
            <person name="Mauceli E."/>
            <person name="Bielke C."/>
            <person name="Rudd S."/>
            <person name="Frishman D."/>
            <person name="Krystofova S."/>
            <person name="Rasmussen C."/>
            <person name="Metzenberg R.L."/>
            <person name="Perkins D.D."/>
            <person name="Kroken S."/>
            <person name="Cogoni C."/>
            <person name="Macino G."/>
            <person name="Catcheside D."/>
            <person name="Li W."/>
            <person name="Pratt R.J."/>
            <person name="Osmani S.A."/>
            <person name="DeSouza C.P."/>
            <person name="Glass L."/>
            <person name="Orbach M.J."/>
            <person name="Berglund J.A."/>
            <person name="Voelker R."/>
            <person name="Yarden O."/>
            <person name="Plamann M."/>
            <person name="Seiler S."/>
            <person name="Dunlap J."/>
            <person name="Radford A."/>
            <person name="Aramayo R."/>
            <person name="Natvig D.O."/>
            <person name="Alex L.A."/>
            <person name="Mannhaupt G."/>
            <person name="Ebbole D.J."/>
            <person name="Freitag M."/>
            <person name="Paulsen I."/>
            <person name="Sachs M.S."/>
            <person name="Lander E.S."/>
            <person name="Nusbaum C."/>
            <person name="Birren B."/>
        </authorList>
    </citation>
    <scope>NUCLEOTIDE SEQUENCE [LARGE SCALE GENOMIC DNA]</scope>
    <source>
        <strain evidence="2">ATCC 24698 / 74-OR23-1A / CBS 708.71 / DSM 1257 / FGSC 987</strain>
    </source>
</reference>
<dbReference type="SMR" id="Q7S651"/>
<dbReference type="InParanoid" id="Q7S651"/>